<reference evidence="2" key="1">
    <citation type="submission" date="2018-05" db="EMBL/GenBank/DDBJ databases">
        <authorList>
            <person name="Lanie J.A."/>
            <person name="Ng W.-L."/>
            <person name="Kazmierczak K.M."/>
            <person name="Andrzejewski T.M."/>
            <person name="Davidsen T.M."/>
            <person name="Wayne K.J."/>
            <person name="Tettelin H."/>
            <person name="Glass J.I."/>
            <person name="Rusch D."/>
            <person name="Podicherti R."/>
            <person name="Tsui H.-C.T."/>
            <person name="Winkler M.E."/>
        </authorList>
    </citation>
    <scope>NUCLEOTIDE SEQUENCE</scope>
</reference>
<organism evidence="2">
    <name type="scientific">marine metagenome</name>
    <dbReference type="NCBI Taxonomy" id="408172"/>
    <lineage>
        <taxon>unclassified sequences</taxon>
        <taxon>metagenomes</taxon>
        <taxon>ecological metagenomes</taxon>
    </lineage>
</organism>
<dbReference type="PANTHER" id="PTHR33639">
    <property type="entry name" value="THIOL-DISULFIDE OXIDOREDUCTASE DCC"/>
    <property type="match status" value="1"/>
</dbReference>
<feature type="transmembrane region" description="Helical" evidence="1">
    <location>
        <begin position="6"/>
        <end position="25"/>
    </location>
</feature>
<evidence type="ECO:0000313" key="2">
    <source>
        <dbReference type="EMBL" id="SVA63709.1"/>
    </source>
</evidence>
<evidence type="ECO:0000256" key="1">
    <source>
        <dbReference type="SAM" id="Phobius"/>
    </source>
</evidence>
<keyword evidence="1" id="KW-0812">Transmembrane</keyword>
<dbReference type="EMBL" id="UINC01015056">
    <property type="protein sequence ID" value="SVA63709.1"/>
    <property type="molecule type" value="Genomic_DNA"/>
</dbReference>
<dbReference type="Pfam" id="PF04134">
    <property type="entry name" value="DCC1-like"/>
    <property type="match status" value="1"/>
</dbReference>
<proteinExistence type="predicted"/>
<dbReference type="GO" id="GO:0015035">
    <property type="term" value="F:protein-disulfide reductase activity"/>
    <property type="evidence" value="ECO:0007669"/>
    <property type="project" value="InterPro"/>
</dbReference>
<dbReference type="PANTHER" id="PTHR33639:SF2">
    <property type="entry name" value="DUF393 DOMAIN-CONTAINING PROTEIN"/>
    <property type="match status" value="1"/>
</dbReference>
<gene>
    <name evidence="2" type="ORF">METZ01_LOCUS116563</name>
</gene>
<protein>
    <recommendedName>
        <fullName evidence="3">Thiol-disulfide oxidoreductase DCC</fullName>
    </recommendedName>
</protein>
<evidence type="ECO:0008006" key="3">
    <source>
        <dbReference type="Google" id="ProtNLM"/>
    </source>
</evidence>
<dbReference type="InterPro" id="IPR007263">
    <property type="entry name" value="DCC1-like"/>
</dbReference>
<keyword evidence="1" id="KW-1133">Transmembrane helix</keyword>
<accession>A0A381XG68</accession>
<name>A0A381XG68_9ZZZZ</name>
<dbReference type="AlphaFoldDB" id="A0A381XG68"/>
<sequence>MENNKYIIYFDGICGLCNSFISFLVRIDRNYKLKFATLQGEKGQKLIKKINFNNSDFETVIFQKNDQVYTKSTAVFEIFKTIGGFWKILLIFKLLPTSFSDSIYGYISKKRYKIFGKLDQCDISKFNKPGQFID</sequence>
<dbReference type="InterPro" id="IPR052927">
    <property type="entry name" value="DCC_oxidoreductase"/>
</dbReference>
<keyword evidence="1" id="KW-0472">Membrane</keyword>